<keyword evidence="3" id="KW-1185">Reference proteome</keyword>
<feature type="compositionally biased region" description="Basic and acidic residues" evidence="1">
    <location>
        <begin position="78"/>
        <end position="87"/>
    </location>
</feature>
<feature type="compositionally biased region" description="Pro residues" evidence="1">
    <location>
        <begin position="307"/>
        <end position="329"/>
    </location>
</feature>
<feature type="compositionally biased region" description="Low complexity" evidence="1">
    <location>
        <begin position="59"/>
        <end position="77"/>
    </location>
</feature>
<organism evidence="2 3">
    <name type="scientific">Elliptochloris bilobata</name>
    <dbReference type="NCBI Taxonomy" id="381761"/>
    <lineage>
        <taxon>Eukaryota</taxon>
        <taxon>Viridiplantae</taxon>
        <taxon>Chlorophyta</taxon>
        <taxon>core chlorophytes</taxon>
        <taxon>Trebouxiophyceae</taxon>
        <taxon>Trebouxiophyceae incertae sedis</taxon>
        <taxon>Elliptochloris clade</taxon>
        <taxon>Elliptochloris</taxon>
    </lineage>
</organism>
<reference evidence="2 3" key="1">
    <citation type="journal article" date="2024" name="Nat. Commun.">
        <title>Phylogenomics reveals the evolutionary origins of lichenization in chlorophyte algae.</title>
        <authorList>
            <person name="Puginier C."/>
            <person name="Libourel C."/>
            <person name="Otte J."/>
            <person name="Skaloud P."/>
            <person name="Haon M."/>
            <person name="Grisel S."/>
            <person name="Petersen M."/>
            <person name="Berrin J.G."/>
            <person name="Delaux P.M."/>
            <person name="Dal Grande F."/>
            <person name="Keller J."/>
        </authorList>
    </citation>
    <scope>NUCLEOTIDE SEQUENCE [LARGE SCALE GENOMIC DNA]</scope>
    <source>
        <strain evidence="2 3">SAG 245.80</strain>
    </source>
</reference>
<proteinExistence type="predicted"/>
<protein>
    <submittedName>
        <fullName evidence="2">Uncharacterized protein</fullName>
    </submittedName>
</protein>
<dbReference type="AlphaFoldDB" id="A0AAW1RK90"/>
<evidence type="ECO:0000313" key="2">
    <source>
        <dbReference type="EMBL" id="KAK9834129.1"/>
    </source>
</evidence>
<feature type="compositionally biased region" description="Gly residues" evidence="1">
    <location>
        <begin position="113"/>
        <end position="126"/>
    </location>
</feature>
<comment type="caution">
    <text evidence="2">The sequence shown here is derived from an EMBL/GenBank/DDBJ whole genome shotgun (WGS) entry which is preliminary data.</text>
</comment>
<name>A0AAW1RK90_9CHLO</name>
<feature type="compositionally biased region" description="Basic and acidic residues" evidence="1">
    <location>
        <begin position="215"/>
        <end position="230"/>
    </location>
</feature>
<evidence type="ECO:0000256" key="1">
    <source>
        <dbReference type="SAM" id="MobiDB-lite"/>
    </source>
</evidence>
<feature type="region of interest" description="Disordered" evidence="1">
    <location>
        <begin position="204"/>
        <end position="230"/>
    </location>
</feature>
<gene>
    <name evidence="2" type="ORF">WJX81_000608</name>
</gene>
<sequence length="353" mass="36719">MGSREGDVEKRLTMSLDDIIKAQKHDSSKGRNPAANQTQRSRGGMPGRGRGRGQGAAGGRATAVAAARANQNRSSALRQEKLAEKRGQPASSGPRPVAKAIPVPMRPAQRGISRGGGRSSGRGSGGRSAPSPNGRGFGGGSGAAERSVGSGGVRDAGVVMPTSMRITIFNELADRRPPVGPRDLEQQRLEQQWGAEALRLGARKDRTEYGGSGAERAEYTGGRVDRGDFGGGRSERAGYGANGFAADRGGGLGGFGAGVLKGDRDLELEMDMDDAPAAYQDERRYGGAPAPVKAAARPTSAQRAPPAAAPMPVHAPPPVQARPPLPPPHSYVGNLRMDLEPPARTTRHGLLIR</sequence>
<dbReference type="EMBL" id="JALJOU010000033">
    <property type="protein sequence ID" value="KAK9834129.1"/>
    <property type="molecule type" value="Genomic_DNA"/>
</dbReference>
<evidence type="ECO:0000313" key="3">
    <source>
        <dbReference type="Proteomes" id="UP001445335"/>
    </source>
</evidence>
<dbReference type="Proteomes" id="UP001445335">
    <property type="component" value="Unassembled WGS sequence"/>
</dbReference>
<feature type="region of interest" description="Disordered" evidence="1">
    <location>
        <begin position="284"/>
        <end position="353"/>
    </location>
</feature>
<feature type="compositionally biased region" description="Low complexity" evidence="1">
    <location>
        <begin position="294"/>
        <end position="306"/>
    </location>
</feature>
<accession>A0AAW1RK90</accession>
<feature type="compositionally biased region" description="Basic and acidic residues" evidence="1">
    <location>
        <begin position="1"/>
        <end position="29"/>
    </location>
</feature>
<feature type="compositionally biased region" description="Gly residues" evidence="1">
    <location>
        <begin position="44"/>
        <end position="58"/>
    </location>
</feature>
<feature type="region of interest" description="Disordered" evidence="1">
    <location>
        <begin position="1"/>
        <end position="157"/>
    </location>
</feature>